<dbReference type="InterPro" id="IPR013126">
    <property type="entry name" value="Hsp_70_fam"/>
</dbReference>
<dbReference type="Pfam" id="PF00012">
    <property type="entry name" value="HSP70"/>
    <property type="match status" value="2"/>
</dbReference>
<dbReference type="InterPro" id="IPR029047">
    <property type="entry name" value="HSP70_peptide-bd_sf"/>
</dbReference>
<dbReference type="Gene3D" id="3.30.420.40">
    <property type="match status" value="2"/>
</dbReference>
<dbReference type="SUPFAM" id="SSF53067">
    <property type="entry name" value="Actin-like ATPase domain"/>
    <property type="match status" value="2"/>
</dbReference>
<keyword evidence="6" id="KW-1185">Reference proteome</keyword>
<sequence length="567" mass="62454">MIVGIDLGTTNSLVAVWRDEAPQLVPNVLGSVLTPSVVGLDDQGQVLVGQAARERLQTHPQLTAALFKRHMGSAQEIALGKRKFRPEELSALVLRSLKEDVERAFGEPVEEAVISVPAYFSDAQRKATRIAGELAGLKVEKLVNEPTAAALAYGVHQKDKETSFLVFDLGGGTFDVSILELFEGVMEVRASAGDNFLGGEDFDTALIQHFVSSQRQDKHFPDVNVPGMRNRLRCEAERVRHALGQQPTATFSLAQGGRQWELAISQDDLQHVSASLLERLRGPVERALRDARIRVADLNEVLLVGGTTRMPLIRKLATTLFGRFPAMHINPDEVVALGAAVQAALKQRAAALEEVVLTDVCPYTLGIETVEQFGRVLESGHYLPIIERNCVVPVSRVKTIQTLHDNQTHVLVKVFQGESRLVKDNIALGELSIPVPARPAGEVELDVRFTYDNNGILEAEVKVPASGEMHHLVIENNPGVLAPQEVRQRLAALAQLKVHPRDQMVNTTLVARLERLYQEHLGEVREMLGNMAGSFQQALASQDVECIAQMRESIAHRLDELERSPWQ</sequence>
<reference evidence="5 6" key="1">
    <citation type="submission" date="2020-12" db="EMBL/GenBank/DDBJ databases">
        <title>Pseudomonas schmalbachii sp. nov. isolated from millipede gut.</title>
        <authorList>
            <person name="Shelomi M."/>
        </authorList>
    </citation>
    <scope>NUCLEOTIDE SEQUENCE [LARGE SCALE GENOMIC DNA]</scope>
    <source>
        <strain evidence="5 6">Milli4</strain>
    </source>
</reference>
<comment type="caution">
    <text evidence="5">The sequence shown here is derived from an EMBL/GenBank/DDBJ whole genome shotgun (WGS) entry which is preliminary data.</text>
</comment>
<dbReference type="PROSITE" id="PS00297">
    <property type="entry name" value="HSP70_1"/>
    <property type="match status" value="1"/>
</dbReference>
<keyword evidence="2 4" id="KW-0547">Nucleotide-binding</keyword>
<dbReference type="Gene3D" id="2.60.34.10">
    <property type="entry name" value="Substrate Binding Domain Of DNAk, Chain A, domain 1"/>
    <property type="match status" value="1"/>
</dbReference>
<dbReference type="InterPro" id="IPR018181">
    <property type="entry name" value="Heat_shock_70_CS"/>
</dbReference>
<dbReference type="Proteomes" id="UP000669060">
    <property type="component" value="Unassembled WGS sequence"/>
</dbReference>
<protein>
    <submittedName>
        <fullName evidence="5">Molecular chaperone HscC</fullName>
    </submittedName>
</protein>
<comment type="similarity">
    <text evidence="1 4">Belongs to the heat shock protein 70 family.</text>
</comment>
<dbReference type="SUPFAM" id="SSF100920">
    <property type="entry name" value="Heat shock protein 70kD (HSP70), peptide-binding domain"/>
    <property type="match status" value="1"/>
</dbReference>
<dbReference type="CDD" id="cd10235">
    <property type="entry name" value="ASKHA_NBD_HSP70_HscC"/>
    <property type="match status" value="1"/>
</dbReference>
<dbReference type="PRINTS" id="PR00301">
    <property type="entry name" value="HEATSHOCK70"/>
</dbReference>
<evidence type="ECO:0000256" key="2">
    <source>
        <dbReference type="ARBA" id="ARBA00022741"/>
    </source>
</evidence>
<dbReference type="InterPro" id="IPR043129">
    <property type="entry name" value="ATPase_NBD"/>
</dbReference>
<evidence type="ECO:0000256" key="1">
    <source>
        <dbReference type="ARBA" id="ARBA00007381"/>
    </source>
</evidence>
<proteinExistence type="inferred from homology"/>
<evidence type="ECO:0000313" key="6">
    <source>
        <dbReference type="Proteomes" id="UP000669060"/>
    </source>
</evidence>
<dbReference type="Gene3D" id="3.90.640.10">
    <property type="entry name" value="Actin, Chain A, domain 4"/>
    <property type="match status" value="1"/>
</dbReference>
<accession>A0ABS3TUH5</accession>
<name>A0ABS3TUH5_9PSED</name>
<keyword evidence="3 4" id="KW-0067">ATP-binding</keyword>
<gene>
    <name evidence="5" type="ORF">JFY56_16335</name>
</gene>
<organism evidence="5 6">
    <name type="scientific">Pseudomonas schmalbachii</name>
    <dbReference type="NCBI Taxonomy" id="2816993"/>
    <lineage>
        <taxon>Bacteria</taxon>
        <taxon>Pseudomonadati</taxon>
        <taxon>Pseudomonadota</taxon>
        <taxon>Gammaproteobacteria</taxon>
        <taxon>Pseudomonadales</taxon>
        <taxon>Pseudomonadaceae</taxon>
        <taxon>Pseudomonas</taxon>
    </lineage>
</organism>
<dbReference type="PANTHER" id="PTHR19375">
    <property type="entry name" value="HEAT SHOCK PROTEIN 70KDA"/>
    <property type="match status" value="1"/>
</dbReference>
<dbReference type="InterPro" id="IPR042030">
    <property type="entry name" value="HscC_NBD"/>
</dbReference>
<dbReference type="PROSITE" id="PS01036">
    <property type="entry name" value="HSP70_3"/>
    <property type="match status" value="1"/>
</dbReference>
<evidence type="ECO:0000256" key="3">
    <source>
        <dbReference type="ARBA" id="ARBA00022840"/>
    </source>
</evidence>
<evidence type="ECO:0000256" key="4">
    <source>
        <dbReference type="RuleBase" id="RU003322"/>
    </source>
</evidence>
<evidence type="ECO:0000313" key="5">
    <source>
        <dbReference type="EMBL" id="MBO3276793.1"/>
    </source>
</evidence>
<dbReference type="RefSeq" id="WP_208314895.1">
    <property type="nucleotide sequence ID" value="NZ_JAELYA010000006.1"/>
</dbReference>
<dbReference type="PROSITE" id="PS00329">
    <property type="entry name" value="HSP70_2"/>
    <property type="match status" value="1"/>
</dbReference>
<dbReference type="EMBL" id="JAELYA010000006">
    <property type="protein sequence ID" value="MBO3276793.1"/>
    <property type="molecule type" value="Genomic_DNA"/>
</dbReference>